<accession>A0A439D4F5</accession>
<dbReference type="AlphaFoldDB" id="A0A439D4F5"/>
<comment type="caution">
    <text evidence="3">The sequence shown here is derived from an EMBL/GenBank/DDBJ whole genome shotgun (WGS) entry which is preliminary data.</text>
</comment>
<feature type="transmembrane region" description="Helical" evidence="1">
    <location>
        <begin position="308"/>
        <end position="334"/>
    </location>
</feature>
<feature type="transmembrane region" description="Helical" evidence="1">
    <location>
        <begin position="354"/>
        <end position="374"/>
    </location>
</feature>
<feature type="transmembrane region" description="Helical" evidence="1">
    <location>
        <begin position="193"/>
        <end position="210"/>
    </location>
</feature>
<feature type="transmembrane region" description="Helical" evidence="1">
    <location>
        <begin position="231"/>
        <end position="250"/>
    </location>
</feature>
<dbReference type="InterPro" id="IPR053938">
    <property type="entry name" value="PTM1-like_N"/>
</dbReference>
<feature type="transmembrane region" description="Helical" evidence="1">
    <location>
        <begin position="262"/>
        <end position="281"/>
    </location>
</feature>
<dbReference type="EMBL" id="RYZI01000161">
    <property type="protein sequence ID" value="RWA09273.1"/>
    <property type="molecule type" value="Genomic_DNA"/>
</dbReference>
<evidence type="ECO:0000256" key="1">
    <source>
        <dbReference type="SAM" id="Phobius"/>
    </source>
</evidence>
<protein>
    <recommendedName>
        <fullName evidence="2">PTM1-like N-terminal domain-containing protein</fullName>
    </recommendedName>
</protein>
<keyword evidence="1" id="KW-0472">Membrane</keyword>
<organism evidence="3 4">
    <name type="scientific">Xylaria grammica</name>
    <dbReference type="NCBI Taxonomy" id="363999"/>
    <lineage>
        <taxon>Eukaryota</taxon>
        <taxon>Fungi</taxon>
        <taxon>Dikarya</taxon>
        <taxon>Ascomycota</taxon>
        <taxon>Pezizomycotina</taxon>
        <taxon>Sordariomycetes</taxon>
        <taxon>Xylariomycetidae</taxon>
        <taxon>Xylariales</taxon>
        <taxon>Xylariaceae</taxon>
        <taxon>Xylaria</taxon>
    </lineage>
</organism>
<dbReference type="Pfam" id="PF21902">
    <property type="entry name" value="PTM1-like_N"/>
    <property type="match status" value="1"/>
</dbReference>
<dbReference type="STRING" id="363999.A0A439D4F5"/>
<name>A0A439D4F5_9PEZI</name>
<feature type="domain" description="PTM1-like N-terminal" evidence="2">
    <location>
        <begin position="21"/>
        <end position="111"/>
    </location>
</feature>
<feature type="transmembrane region" description="Helical" evidence="1">
    <location>
        <begin position="133"/>
        <end position="152"/>
    </location>
</feature>
<evidence type="ECO:0000259" key="2">
    <source>
        <dbReference type="Pfam" id="PF21902"/>
    </source>
</evidence>
<evidence type="ECO:0000313" key="4">
    <source>
        <dbReference type="Proteomes" id="UP000286045"/>
    </source>
</evidence>
<gene>
    <name evidence="3" type="ORF">EKO27_g5845</name>
</gene>
<sequence length="427" mass="47131">MGGTDSFNPQSAESIFVKFAEGDEGVVSVVMFDLRDEHLGGIRRPGSKERGICDESELGRFLISQRAHRRALRLMITRAVNLSKPISLQYPVDGPGYYCTALFGYSAKEFMAEMTAVAPKDAVPAFRSNARHIYSYFAPVWLALALTSAGLFLESTALQENPTLSWMGVSSSLQVLIRWAALDIGGTTSQHPLLYIAWYTFTACQNGLVLHNMLNFAERRSGANKTTISNWVTRCMIIVFLLLFFGESLADFQATSSSKTPSYVNVILGTYLTLCFSVSLFRMSRSGSSAMRPSSFDARRLPHRDIPIGRFMIALSALSIAVAIGLVILNVWALVSSRAGDEALFASLFWPSRFWLIDMPFEPLFLVLMLALALTDYSNSKTTTVCTKRELAGVEWGSIRESVDDYQLTEDHTAEALEGGQAAHTKA</sequence>
<keyword evidence="1" id="KW-1133">Transmembrane helix</keyword>
<keyword evidence="4" id="KW-1185">Reference proteome</keyword>
<reference evidence="3 4" key="1">
    <citation type="submission" date="2018-12" db="EMBL/GenBank/DDBJ databases">
        <title>Draft genome sequence of Xylaria grammica IHI A82.</title>
        <authorList>
            <person name="Buettner E."/>
            <person name="Kellner H."/>
        </authorList>
    </citation>
    <scope>NUCLEOTIDE SEQUENCE [LARGE SCALE GENOMIC DNA]</scope>
    <source>
        <strain evidence="3 4">IHI A82</strain>
    </source>
</reference>
<keyword evidence="1" id="KW-0812">Transmembrane</keyword>
<evidence type="ECO:0000313" key="3">
    <source>
        <dbReference type="EMBL" id="RWA09273.1"/>
    </source>
</evidence>
<proteinExistence type="predicted"/>
<dbReference type="Proteomes" id="UP000286045">
    <property type="component" value="Unassembled WGS sequence"/>
</dbReference>